<keyword evidence="2 4" id="KW-0238">DNA-binding</keyword>
<evidence type="ECO:0000313" key="6">
    <source>
        <dbReference type="EMBL" id="RHD89844.1"/>
    </source>
</evidence>
<dbReference type="AlphaFoldDB" id="A0A414HRF6"/>
<evidence type="ECO:0000256" key="2">
    <source>
        <dbReference type="ARBA" id="ARBA00023125"/>
    </source>
</evidence>
<evidence type="ECO:0000256" key="3">
    <source>
        <dbReference type="ARBA" id="ARBA00023163"/>
    </source>
</evidence>
<dbReference type="EMBL" id="QSJP01000004">
    <property type="protein sequence ID" value="RHD89844.1"/>
    <property type="molecule type" value="Genomic_DNA"/>
</dbReference>
<reference evidence="6 7" key="1">
    <citation type="submission" date="2018-08" db="EMBL/GenBank/DDBJ databases">
        <title>A genome reference for cultivated species of the human gut microbiota.</title>
        <authorList>
            <person name="Zou Y."/>
            <person name="Xue W."/>
            <person name="Luo G."/>
        </authorList>
    </citation>
    <scope>NUCLEOTIDE SEQUENCE [LARGE SCALE GENOMIC DNA]</scope>
    <source>
        <strain evidence="6 7">AM30-26</strain>
    </source>
</reference>
<dbReference type="GO" id="GO:0003677">
    <property type="term" value="F:DNA binding"/>
    <property type="evidence" value="ECO:0007669"/>
    <property type="project" value="UniProtKB-UniRule"/>
</dbReference>
<keyword evidence="3" id="KW-0804">Transcription</keyword>
<dbReference type="InterPro" id="IPR036271">
    <property type="entry name" value="Tet_transcr_reg_TetR-rel_C_sf"/>
</dbReference>
<organism evidence="6 7">
    <name type="scientific">Bacteroides thetaiotaomicron</name>
    <dbReference type="NCBI Taxonomy" id="818"/>
    <lineage>
        <taxon>Bacteria</taxon>
        <taxon>Pseudomonadati</taxon>
        <taxon>Bacteroidota</taxon>
        <taxon>Bacteroidia</taxon>
        <taxon>Bacteroidales</taxon>
        <taxon>Bacteroidaceae</taxon>
        <taxon>Bacteroides</taxon>
    </lineage>
</organism>
<dbReference type="RefSeq" id="WP_118214471.1">
    <property type="nucleotide sequence ID" value="NZ_JANUON010000005.1"/>
</dbReference>
<sequence length="204" mass="24051">MKTEDTKTTKDSIIDASFKLFMEKSYDRVTVPDIETATGLTRGSIFYHVRNKEDLFVKVIDKYIIDTQHIKKKMQVHKETTLEGFLQKYIKGVKNTMDFMYSLSIKNVYKSYFFLIMQATIYYPHFDEKIQNIIDTEKKVWEKIIKQAIQSGEINEDTNIKEAIIRFRCGFLGLAFMRSLTEGMDINELTEYYTATYMSLKKKV</sequence>
<evidence type="ECO:0000313" key="7">
    <source>
        <dbReference type="Proteomes" id="UP000284785"/>
    </source>
</evidence>
<feature type="domain" description="HTH tetR-type" evidence="5">
    <location>
        <begin position="7"/>
        <end position="67"/>
    </location>
</feature>
<dbReference type="PROSITE" id="PS50977">
    <property type="entry name" value="HTH_TETR_2"/>
    <property type="match status" value="1"/>
</dbReference>
<dbReference type="PRINTS" id="PR00455">
    <property type="entry name" value="HTHTETR"/>
</dbReference>
<dbReference type="PANTHER" id="PTHR47506:SF1">
    <property type="entry name" value="HTH-TYPE TRANSCRIPTIONAL REGULATOR YJDC"/>
    <property type="match status" value="1"/>
</dbReference>
<dbReference type="SUPFAM" id="SSF46689">
    <property type="entry name" value="Homeodomain-like"/>
    <property type="match status" value="1"/>
</dbReference>
<dbReference type="PROSITE" id="PS01081">
    <property type="entry name" value="HTH_TETR_1"/>
    <property type="match status" value="1"/>
</dbReference>
<accession>A0A414HRF6</accession>
<evidence type="ECO:0000256" key="4">
    <source>
        <dbReference type="PROSITE-ProRule" id="PRU00335"/>
    </source>
</evidence>
<evidence type="ECO:0000256" key="1">
    <source>
        <dbReference type="ARBA" id="ARBA00023015"/>
    </source>
</evidence>
<gene>
    <name evidence="6" type="ORF">DW780_07220</name>
</gene>
<evidence type="ECO:0000259" key="5">
    <source>
        <dbReference type="PROSITE" id="PS50977"/>
    </source>
</evidence>
<dbReference type="SUPFAM" id="SSF48498">
    <property type="entry name" value="Tetracyclin repressor-like, C-terminal domain"/>
    <property type="match status" value="1"/>
</dbReference>
<protein>
    <submittedName>
        <fullName evidence="6">TetR/AcrR family transcriptional regulator</fullName>
    </submittedName>
</protein>
<dbReference type="InterPro" id="IPR023772">
    <property type="entry name" value="DNA-bd_HTH_TetR-type_CS"/>
</dbReference>
<name>A0A414HRF6_BACT4</name>
<proteinExistence type="predicted"/>
<dbReference type="InterPro" id="IPR001647">
    <property type="entry name" value="HTH_TetR"/>
</dbReference>
<comment type="caution">
    <text evidence="6">The sequence shown here is derived from an EMBL/GenBank/DDBJ whole genome shotgun (WGS) entry which is preliminary data.</text>
</comment>
<dbReference type="InterPro" id="IPR009057">
    <property type="entry name" value="Homeodomain-like_sf"/>
</dbReference>
<dbReference type="Proteomes" id="UP000284785">
    <property type="component" value="Unassembled WGS sequence"/>
</dbReference>
<keyword evidence="1" id="KW-0805">Transcription regulation</keyword>
<feature type="DNA-binding region" description="H-T-H motif" evidence="4">
    <location>
        <begin position="30"/>
        <end position="49"/>
    </location>
</feature>
<dbReference type="Gene3D" id="1.10.357.10">
    <property type="entry name" value="Tetracycline Repressor, domain 2"/>
    <property type="match status" value="1"/>
</dbReference>
<dbReference type="Pfam" id="PF00440">
    <property type="entry name" value="TetR_N"/>
    <property type="match status" value="1"/>
</dbReference>
<dbReference type="PANTHER" id="PTHR47506">
    <property type="entry name" value="TRANSCRIPTIONAL REGULATORY PROTEIN"/>
    <property type="match status" value="1"/>
</dbReference>